<evidence type="ECO:0000313" key="2">
    <source>
        <dbReference type="EMBL" id="EDM27263.1"/>
    </source>
</evidence>
<feature type="chain" id="PRO_5002694525" evidence="1">
    <location>
        <begin position="23"/>
        <end position="246"/>
    </location>
</feature>
<evidence type="ECO:0000256" key="1">
    <source>
        <dbReference type="SAM" id="SignalP"/>
    </source>
</evidence>
<dbReference type="Proteomes" id="UP000004947">
    <property type="component" value="Unassembled WGS sequence"/>
</dbReference>
<name>A6DLW5_9BACT</name>
<proteinExistence type="predicted"/>
<keyword evidence="1" id="KW-0732">Signal</keyword>
<comment type="caution">
    <text evidence="2">The sequence shown here is derived from an EMBL/GenBank/DDBJ whole genome shotgun (WGS) entry which is preliminary data.</text>
</comment>
<protein>
    <submittedName>
        <fullName evidence="2">Uncharacterized protein</fullName>
    </submittedName>
</protein>
<dbReference type="AlphaFoldDB" id="A6DLW5"/>
<organism evidence="2 3">
    <name type="scientific">Lentisphaera araneosa HTCC2155</name>
    <dbReference type="NCBI Taxonomy" id="313628"/>
    <lineage>
        <taxon>Bacteria</taxon>
        <taxon>Pseudomonadati</taxon>
        <taxon>Lentisphaerota</taxon>
        <taxon>Lentisphaeria</taxon>
        <taxon>Lentisphaerales</taxon>
        <taxon>Lentisphaeraceae</taxon>
        <taxon>Lentisphaera</taxon>
    </lineage>
</organism>
<evidence type="ECO:0000313" key="3">
    <source>
        <dbReference type="Proteomes" id="UP000004947"/>
    </source>
</evidence>
<feature type="signal peptide" evidence="1">
    <location>
        <begin position="1"/>
        <end position="22"/>
    </location>
</feature>
<keyword evidence="3" id="KW-1185">Reference proteome</keyword>
<sequence>MKTKMKLKYLSTLLLLIQGLFAQVASNVSVYSNVKGDLAISSQAFNQGQAACSIDLAGQGNLQANQVGSKGYVIFRYQAKGYEPHFNVGLPFEFIKVTNEKTVRKDRLHDSLKKRELNLIVDGQEAGSPNQAGNLWKANKEIAAYWDFKVTNEMPNLITVVTAKAGVGELAIAPLDDPTNKQIITSIKAEQGACIIQFNAKGNFRLYLQQKAYADKEEEKKRPAANISVIFLDEKAQNKEIKTISI</sequence>
<dbReference type="EMBL" id="ABCK01000010">
    <property type="protein sequence ID" value="EDM27263.1"/>
    <property type="molecule type" value="Genomic_DNA"/>
</dbReference>
<reference evidence="2 3" key="1">
    <citation type="journal article" date="2010" name="J. Bacteriol.">
        <title>Genome sequence of Lentisphaera araneosa HTCC2155T, the type species of the order Lentisphaerales in the phylum Lentisphaerae.</title>
        <authorList>
            <person name="Thrash J.C."/>
            <person name="Cho J.C."/>
            <person name="Vergin K.L."/>
            <person name="Morris R.M."/>
            <person name="Giovannoni S.J."/>
        </authorList>
    </citation>
    <scope>NUCLEOTIDE SEQUENCE [LARGE SCALE GENOMIC DNA]</scope>
    <source>
        <strain evidence="2 3">HTCC2155</strain>
    </source>
</reference>
<dbReference type="STRING" id="313628.LNTAR_21155"/>
<gene>
    <name evidence="2" type="ORF">LNTAR_21155</name>
</gene>
<accession>A6DLW5</accession>